<protein>
    <submittedName>
        <fullName evidence="7">Myb protein</fullName>
    </submittedName>
</protein>
<dbReference type="InterPro" id="IPR051023">
    <property type="entry name" value="PP2A_Regulatory_Subunit_A"/>
</dbReference>
<accession>A0ABQ8X6I0</accession>
<evidence type="ECO:0000256" key="3">
    <source>
        <dbReference type="SAM" id="MobiDB-lite"/>
    </source>
</evidence>
<organism evidence="7 8">
    <name type="scientific">Anaeramoeba flamelloides</name>
    <dbReference type="NCBI Taxonomy" id="1746091"/>
    <lineage>
        <taxon>Eukaryota</taxon>
        <taxon>Metamonada</taxon>
        <taxon>Anaeramoebidae</taxon>
        <taxon>Anaeramoeba</taxon>
    </lineage>
</organism>
<evidence type="ECO:0000256" key="4">
    <source>
        <dbReference type="SAM" id="Phobius"/>
    </source>
</evidence>
<feature type="repeat" description="HEAT" evidence="2">
    <location>
        <begin position="66"/>
        <end position="103"/>
    </location>
</feature>
<sequence>MITNNALATSVTEIAPIIGKEMTIEKLVPLYLDLFKENISDVKLYIILKLDTITQVITIEVLASTLLPVVVELFEDRQWRVRNAVIEYIPKLAFQLKPSQINKIFWIRLVYGAFTSTYLLIIRRTNYKIKQTGMYSLTVLAPELGNEIVTEKILPKIKNLKGAKVANVKLYLAKTLKSLLSYLEENKIQQEVKPCLIELAKDEDPVPQPKKAITKHTAVTKSNKKKTRKPRANFVTQYGIRKGSWEKEEDELLFEAVQEIGALAWTQIASLVPSRTPKQCRERWINQLNPELIHGNWTQEEDNTILQSRRSLGNKWAIIQQKLPRRSANAIKNRYNSLATMQRKGKLIFLSCASKNSKNDQILPNNLISLGESKNECSSFIVEDCVSTKLKNGKGVVRKRTRTKKRIVLSPKSKLKKTLQYQKISEYNIEEELINKKSKMDVLLFVAEHYQIFQNEKSNPILLYLQQKYQN</sequence>
<feature type="region of interest" description="Disordered" evidence="3">
    <location>
        <begin position="207"/>
        <end position="230"/>
    </location>
</feature>
<dbReference type="InterPro" id="IPR001005">
    <property type="entry name" value="SANT/Myb"/>
</dbReference>
<feature type="transmembrane region" description="Helical" evidence="4">
    <location>
        <begin position="105"/>
        <end position="122"/>
    </location>
</feature>
<keyword evidence="4" id="KW-1133">Transmembrane helix</keyword>
<dbReference type="InterPro" id="IPR021133">
    <property type="entry name" value="HEAT_type_2"/>
</dbReference>
<evidence type="ECO:0000313" key="7">
    <source>
        <dbReference type="EMBL" id="KAJ6228187.1"/>
    </source>
</evidence>
<evidence type="ECO:0000313" key="8">
    <source>
        <dbReference type="Proteomes" id="UP001150062"/>
    </source>
</evidence>
<dbReference type="EMBL" id="JAOAOG010000329">
    <property type="protein sequence ID" value="KAJ6228187.1"/>
    <property type="molecule type" value="Genomic_DNA"/>
</dbReference>
<dbReference type="Pfam" id="PF13921">
    <property type="entry name" value="Myb_DNA-bind_6"/>
    <property type="match status" value="1"/>
</dbReference>
<dbReference type="InterPro" id="IPR017930">
    <property type="entry name" value="Myb_dom"/>
</dbReference>
<evidence type="ECO:0000256" key="2">
    <source>
        <dbReference type="PROSITE-ProRule" id="PRU00103"/>
    </source>
</evidence>
<dbReference type="SUPFAM" id="SSF46689">
    <property type="entry name" value="Homeodomain-like"/>
    <property type="match status" value="1"/>
</dbReference>
<feature type="domain" description="Myb-like" evidence="5">
    <location>
        <begin position="237"/>
        <end position="288"/>
    </location>
</feature>
<proteinExistence type="predicted"/>
<dbReference type="PROSITE" id="PS51294">
    <property type="entry name" value="HTH_MYB"/>
    <property type="match status" value="2"/>
</dbReference>
<feature type="domain" description="HTH myb-type" evidence="6">
    <location>
        <begin position="294"/>
        <end position="343"/>
    </location>
</feature>
<dbReference type="InterPro" id="IPR016024">
    <property type="entry name" value="ARM-type_fold"/>
</dbReference>
<reference evidence="7" key="1">
    <citation type="submission" date="2022-08" db="EMBL/GenBank/DDBJ databases">
        <title>Novel sulfate-reducing endosymbionts in the free-living metamonad Anaeramoeba.</title>
        <authorList>
            <person name="Jerlstrom-Hultqvist J."/>
            <person name="Cepicka I."/>
            <person name="Gallot-Lavallee L."/>
            <person name="Salas-Leiva D."/>
            <person name="Curtis B.A."/>
            <person name="Zahonova K."/>
            <person name="Pipaliya S."/>
            <person name="Dacks J."/>
            <person name="Roger A.J."/>
        </authorList>
    </citation>
    <scope>NUCLEOTIDE SEQUENCE</scope>
    <source>
        <strain evidence="7">Schooner1</strain>
    </source>
</reference>
<dbReference type="PROSITE" id="PS50077">
    <property type="entry name" value="HEAT_REPEAT"/>
    <property type="match status" value="1"/>
</dbReference>
<evidence type="ECO:0000259" key="6">
    <source>
        <dbReference type="PROSITE" id="PS51294"/>
    </source>
</evidence>
<evidence type="ECO:0000256" key="1">
    <source>
        <dbReference type="ARBA" id="ARBA00022737"/>
    </source>
</evidence>
<dbReference type="CDD" id="cd00167">
    <property type="entry name" value="SANT"/>
    <property type="match status" value="2"/>
</dbReference>
<keyword evidence="1" id="KW-0677">Repeat</keyword>
<evidence type="ECO:0000259" key="5">
    <source>
        <dbReference type="PROSITE" id="PS50090"/>
    </source>
</evidence>
<comment type="caution">
    <text evidence="7">The sequence shown here is derived from an EMBL/GenBank/DDBJ whole genome shotgun (WGS) entry which is preliminary data.</text>
</comment>
<dbReference type="PANTHER" id="PTHR10648:SF4">
    <property type="entry name" value="PROTEIN PHOSPHATASE 2 (FORMERLY 2A), REGULATORY SUBUNIT A, BETA ISOFORM-RELATED"/>
    <property type="match status" value="1"/>
</dbReference>
<dbReference type="SUPFAM" id="SSF48371">
    <property type="entry name" value="ARM repeat"/>
    <property type="match status" value="1"/>
</dbReference>
<feature type="domain" description="Myb-like" evidence="5">
    <location>
        <begin position="289"/>
        <end position="339"/>
    </location>
</feature>
<keyword evidence="4" id="KW-0812">Transmembrane</keyword>
<dbReference type="Gene3D" id="1.25.10.10">
    <property type="entry name" value="Leucine-rich Repeat Variant"/>
    <property type="match status" value="1"/>
</dbReference>
<dbReference type="InterPro" id="IPR011989">
    <property type="entry name" value="ARM-like"/>
</dbReference>
<feature type="domain" description="HTH myb-type" evidence="6">
    <location>
        <begin position="240"/>
        <end position="292"/>
    </location>
</feature>
<dbReference type="InterPro" id="IPR009057">
    <property type="entry name" value="Homeodomain-like_sf"/>
</dbReference>
<dbReference type="Proteomes" id="UP001150062">
    <property type="component" value="Unassembled WGS sequence"/>
</dbReference>
<keyword evidence="8" id="KW-1185">Reference proteome</keyword>
<keyword evidence="4" id="KW-0472">Membrane</keyword>
<dbReference type="Gene3D" id="1.10.10.60">
    <property type="entry name" value="Homeodomain-like"/>
    <property type="match status" value="2"/>
</dbReference>
<gene>
    <name evidence="7" type="ORF">M0813_09014</name>
</gene>
<dbReference type="PROSITE" id="PS50090">
    <property type="entry name" value="MYB_LIKE"/>
    <property type="match status" value="2"/>
</dbReference>
<dbReference type="PANTHER" id="PTHR10648">
    <property type="entry name" value="SERINE/THREONINE-PROTEIN PHOSPHATASE PP2A 65 KDA REGULATORY SUBUNIT"/>
    <property type="match status" value="1"/>
</dbReference>
<dbReference type="SMART" id="SM00717">
    <property type="entry name" value="SANT"/>
    <property type="match status" value="2"/>
</dbReference>
<name>A0ABQ8X6I0_9EUKA</name>